<dbReference type="Proteomes" id="UP000624041">
    <property type="component" value="Unassembled WGS sequence"/>
</dbReference>
<evidence type="ECO:0000313" key="2">
    <source>
        <dbReference type="Proteomes" id="UP000624041"/>
    </source>
</evidence>
<name>A0A917Y492_9BACI</name>
<proteinExistence type="predicted"/>
<accession>A0A917Y492</accession>
<evidence type="ECO:0000313" key="1">
    <source>
        <dbReference type="EMBL" id="GGN64475.1"/>
    </source>
</evidence>
<dbReference type="AlphaFoldDB" id="A0A917Y492"/>
<dbReference type="EMBL" id="BMOS01000031">
    <property type="protein sequence ID" value="GGN64475.1"/>
    <property type="molecule type" value="Genomic_DNA"/>
</dbReference>
<reference evidence="1" key="1">
    <citation type="journal article" date="2014" name="Int. J. Syst. Evol. Microbiol.">
        <title>Complete genome sequence of Corynebacterium casei LMG S-19264T (=DSM 44701T), isolated from a smear-ripened cheese.</title>
        <authorList>
            <consortium name="US DOE Joint Genome Institute (JGI-PGF)"/>
            <person name="Walter F."/>
            <person name="Albersmeier A."/>
            <person name="Kalinowski J."/>
            <person name="Ruckert C."/>
        </authorList>
    </citation>
    <scope>NUCLEOTIDE SEQUENCE</scope>
    <source>
        <strain evidence="1">JCM 17251</strain>
    </source>
</reference>
<keyword evidence="2" id="KW-1185">Reference proteome</keyword>
<protein>
    <submittedName>
        <fullName evidence="1">Uncharacterized protein</fullName>
    </submittedName>
</protein>
<comment type="caution">
    <text evidence="1">The sequence shown here is derived from an EMBL/GenBank/DDBJ whole genome shotgun (WGS) entry which is preliminary data.</text>
</comment>
<reference evidence="1" key="2">
    <citation type="submission" date="2020-09" db="EMBL/GenBank/DDBJ databases">
        <authorList>
            <person name="Sun Q."/>
            <person name="Ohkuma M."/>
        </authorList>
    </citation>
    <scope>NUCLEOTIDE SEQUENCE</scope>
    <source>
        <strain evidence="1">JCM 17251</strain>
    </source>
</reference>
<organism evidence="1 2">
    <name type="scientific">Oceanobacillus indicireducens</name>
    <dbReference type="NCBI Taxonomy" id="1004261"/>
    <lineage>
        <taxon>Bacteria</taxon>
        <taxon>Bacillati</taxon>
        <taxon>Bacillota</taxon>
        <taxon>Bacilli</taxon>
        <taxon>Bacillales</taxon>
        <taxon>Bacillaceae</taxon>
        <taxon>Oceanobacillus</taxon>
    </lineage>
</organism>
<gene>
    <name evidence="1" type="ORF">GCM10007971_32410</name>
</gene>
<dbReference type="RefSeq" id="WP_188858880.1">
    <property type="nucleotide sequence ID" value="NZ_BMOS01000031.1"/>
</dbReference>
<sequence length="91" mass="10635">MKVTLGDVTNSKVNVRDYMGVDEETGRIFVDGLKLDTVLIDKSAEWDELKRQNEIYREAFDRIKHSNETSDSLHEHAARIIRIIDWVNMNE</sequence>